<protein>
    <submittedName>
        <fullName evidence="1">Uncharacterized protein</fullName>
    </submittedName>
</protein>
<gene>
    <name evidence="1" type="ORF">SAMN05216334_1465</name>
</gene>
<accession>A0A1H5YBS5</accession>
<organism evidence="1 2">
    <name type="scientific">Nitrosomonas ureae</name>
    <dbReference type="NCBI Taxonomy" id="44577"/>
    <lineage>
        <taxon>Bacteria</taxon>
        <taxon>Pseudomonadati</taxon>
        <taxon>Pseudomonadota</taxon>
        <taxon>Betaproteobacteria</taxon>
        <taxon>Nitrosomonadales</taxon>
        <taxon>Nitrosomonadaceae</taxon>
        <taxon>Nitrosomonas</taxon>
    </lineage>
</organism>
<sequence length="59" mass="6710">METPSKQLSEIVLTKLVEAGLLRGSDKQKYLSKFAEGKISQEDWRLSIELAKAEEKNDE</sequence>
<proteinExistence type="predicted"/>
<dbReference type="AlphaFoldDB" id="A0A1H5YBS5"/>
<dbReference type="Proteomes" id="UP000236753">
    <property type="component" value="Unassembled WGS sequence"/>
</dbReference>
<dbReference type="RefSeq" id="WP_103967673.1">
    <property type="nucleotide sequence ID" value="NZ_FNUX01000046.1"/>
</dbReference>
<reference evidence="1 2" key="1">
    <citation type="submission" date="2016-10" db="EMBL/GenBank/DDBJ databases">
        <authorList>
            <person name="de Groot N.N."/>
        </authorList>
    </citation>
    <scope>NUCLEOTIDE SEQUENCE [LARGE SCALE GENOMIC DNA]</scope>
    <source>
        <strain evidence="1 2">Nm13</strain>
    </source>
</reference>
<dbReference type="EMBL" id="FNUX01000046">
    <property type="protein sequence ID" value="SEG21424.1"/>
    <property type="molecule type" value="Genomic_DNA"/>
</dbReference>
<evidence type="ECO:0000313" key="1">
    <source>
        <dbReference type="EMBL" id="SEG21424.1"/>
    </source>
</evidence>
<name>A0A1H5YBS5_9PROT</name>
<evidence type="ECO:0000313" key="2">
    <source>
        <dbReference type="Proteomes" id="UP000236753"/>
    </source>
</evidence>